<name>A0A7X2XFT8_9FIRM</name>
<dbReference type="EMBL" id="WNBM01000003">
    <property type="protein sequence ID" value="MTT75956.1"/>
    <property type="molecule type" value="Genomic_DNA"/>
</dbReference>
<organism evidence="10 13">
    <name type="scientific">Phascolarctobacterium faecium</name>
    <dbReference type="NCBI Taxonomy" id="33025"/>
    <lineage>
        <taxon>Bacteria</taxon>
        <taxon>Bacillati</taxon>
        <taxon>Bacillota</taxon>
        <taxon>Negativicutes</taxon>
        <taxon>Acidaminococcales</taxon>
        <taxon>Acidaminococcaceae</taxon>
        <taxon>Phascolarctobacterium</taxon>
    </lineage>
</organism>
<evidence type="ECO:0000256" key="1">
    <source>
        <dbReference type="ARBA" id="ARBA00005188"/>
    </source>
</evidence>
<dbReference type="InterPro" id="IPR022310">
    <property type="entry name" value="NAD/GMP_synthase"/>
</dbReference>
<dbReference type="CDD" id="cd00553">
    <property type="entry name" value="NAD_synthase"/>
    <property type="match status" value="1"/>
</dbReference>
<dbReference type="NCBIfam" id="TIGR00552">
    <property type="entry name" value="nadE"/>
    <property type="match status" value="1"/>
</dbReference>
<evidence type="ECO:0000256" key="7">
    <source>
        <dbReference type="PIRNR" id="PIRNR006630"/>
    </source>
</evidence>
<evidence type="ECO:0000313" key="11">
    <source>
        <dbReference type="EMBL" id="MTU04018.1"/>
    </source>
</evidence>
<evidence type="ECO:0000313" key="13">
    <source>
        <dbReference type="Proteomes" id="UP000484547"/>
    </source>
</evidence>
<dbReference type="Gene3D" id="3.40.50.620">
    <property type="entry name" value="HUPs"/>
    <property type="match status" value="1"/>
</dbReference>
<comment type="similarity">
    <text evidence="8">Belongs to the NAD synthetase family.</text>
</comment>
<dbReference type="GO" id="GO:0009435">
    <property type="term" value="P:NAD+ biosynthetic process"/>
    <property type="evidence" value="ECO:0007669"/>
    <property type="project" value="UniProtKB-UniRule"/>
</dbReference>
<dbReference type="CDD" id="cd07570">
    <property type="entry name" value="GAT_Gln-NAD-synth"/>
    <property type="match status" value="1"/>
</dbReference>
<dbReference type="AlphaFoldDB" id="A0A7X2XFT8"/>
<dbReference type="Proteomes" id="UP000443070">
    <property type="component" value="Unassembled WGS sequence"/>
</dbReference>
<dbReference type="EC" id="6.3.5.1" evidence="7"/>
<dbReference type="PANTHER" id="PTHR23090">
    <property type="entry name" value="NH 3 /GLUTAMINE-DEPENDENT NAD + SYNTHETASE"/>
    <property type="match status" value="1"/>
</dbReference>
<evidence type="ECO:0000256" key="3">
    <source>
        <dbReference type="ARBA" id="ARBA00022598"/>
    </source>
</evidence>
<evidence type="ECO:0000313" key="10">
    <source>
        <dbReference type="EMBL" id="MTT75956.1"/>
    </source>
</evidence>
<evidence type="ECO:0000256" key="8">
    <source>
        <dbReference type="RuleBase" id="RU003811"/>
    </source>
</evidence>
<dbReference type="InterPro" id="IPR003694">
    <property type="entry name" value="NAD_synthase"/>
</dbReference>
<sequence>MALKIACGQIEIIAGRPDLNTKKILHHMDMACQNGIDILLLPELAVPGYFLGDLWEQTAFIEDCAAYGDEIIAATENCGELCVIFGNIAVDNSKRNEDGRARKYNAAFAAQHGRLLTNGTLPYDFIVKNALPNYREFDDNRHFYGLRQLALELDKQVAGLHQPLTVTAHGETVKLGLMLCEDGWTENYFLDVPQLLAQHGAELLCNISCSPFSINKNSKRHRLFGSAAQKAGIPLIYCNNVGIQNNGKNIFTFDGCSCVYGSDGWLLTDAPMYAEATLCAGWDSKAKAIDTSGITSDPRSEIDEVYHSLRYGCQRFLEQAGIGKMTIGLSGGIDSAVTAALFVDILGPDNVLLVNMPSCYNSPMTQTIAEQTAQSLGANYTVIPITESCLHTREQLTQTPIHSYRQHRDFQLTISPLIYENIQSRDRGSRVVAGLAAAFGGAFSCNSNKTELTVGYATFYGDICGALAPIGDLWKHHVYELGRYLNEKVFQRQVLPEAVFTIRPSAELSSEQTVGTGGDPLVYPYHDKLFRSFLEQWRKTSPAEILLWYSEGTLAEHLGCEADIISEAFPDARSFIADLEHWWKLMHTLAVAKRIQAPPIVSITRRAYGYDHREAQLTPYFPREYHRLKAQLLND</sequence>
<keyword evidence="6 7" id="KW-0520">NAD</keyword>
<proteinExistence type="inferred from homology"/>
<dbReference type="SUPFAM" id="SSF56317">
    <property type="entry name" value="Carbon-nitrogen hydrolase"/>
    <property type="match status" value="1"/>
</dbReference>
<dbReference type="GO" id="GO:0004359">
    <property type="term" value="F:glutaminase activity"/>
    <property type="evidence" value="ECO:0007669"/>
    <property type="project" value="InterPro"/>
</dbReference>
<comment type="pathway">
    <text evidence="1 7">Cofactor biosynthesis; NAD(+) biosynthesis; NAD(+) from deamido-NAD(+) (L-Gln route): step 1/1.</text>
</comment>
<dbReference type="UniPathway" id="UPA00253">
    <property type="reaction ID" value="UER00334"/>
</dbReference>
<reference evidence="12 13" key="1">
    <citation type="journal article" date="2019" name="Nat. Med.">
        <title>A library of human gut bacterial isolates paired with longitudinal multiomics data enables mechanistic microbiome research.</title>
        <authorList>
            <person name="Poyet M."/>
            <person name="Groussin M."/>
            <person name="Gibbons S.M."/>
            <person name="Avila-Pacheco J."/>
            <person name="Jiang X."/>
            <person name="Kearney S.M."/>
            <person name="Perrotta A.R."/>
            <person name="Berdy B."/>
            <person name="Zhao S."/>
            <person name="Lieberman T.D."/>
            <person name="Swanson P.K."/>
            <person name="Smith M."/>
            <person name="Roesemann S."/>
            <person name="Alexander J.E."/>
            <person name="Rich S.A."/>
            <person name="Livny J."/>
            <person name="Vlamakis H."/>
            <person name="Clish C."/>
            <person name="Bullock K."/>
            <person name="Deik A."/>
            <person name="Scott J."/>
            <person name="Pierce K.A."/>
            <person name="Xavier R.J."/>
            <person name="Alm E.J."/>
        </authorList>
    </citation>
    <scope>NUCLEOTIDE SEQUENCE [LARGE SCALE GENOMIC DNA]</scope>
    <source>
        <strain evidence="10 13">BIOML-A13</strain>
        <strain evidence="11 12">BIOML-A3</strain>
    </source>
</reference>
<dbReference type="Pfam" id="PF00795">
    <property type="entry name" value="CN_hydrolase"/>
    <property type="match status" value="1"/>
</dbReference>
<dbReference type="InterPro" id="IPR014445">
    <property type="entry name" value="Gln-dep_NAD_synthase"/>
</dbReference>
<dbReference type="GO" id="GO:0003952">
    <property type="term" value="F:NAD+ synthase (glutamine-hydrolyzing) activity"/>
    <property type="evidence" value="ECO:0007669"/>
    <property type="project" value="UniProtKB-UniRule"/>
</dbReference>
<dbReference type="EMBL" id="WNBW01000003">
    <property type="protein sequence ID" value="MTU04018.1"/>
    <property type="molecule type" value="Genomic_DNA"/>
</dbReference>
<gene>
    <name evidence="10" type="primary">nadE</name>
    <name evidence="10" type="ORF">GMD11_06750</name>
    <name evidence="11" type="ORF">GMD18_06395</name>
</gene>
<dbReference type="PIRSF" id="PIRSF006630">
    <property type="entry name" value="NADS_GAT"/>
    <property type="match status" value="1"/>
</dbReference>
<keyword evidence="12" id="KW-1185">Reference proteome</keyword>
<dbReference type="Pfam" id="PF02540">
    <property type="entry name" value="NAD_synthase"/>
    <property type="match status" value="1"/>
</dbReference>
<keyword evidence="3 7" id="KW-0436">Ligase</keyword>
<evidence type="ECO:0000259" key="9">
    <source>
        <dbReference type="PROSITE" id="PS50263"/>
    </source>
</evidence>
<evidence type="ECO:0000256" key="4">
    <source>
        <dbReference type="ARBA" id="ARBA00022741"/>
    </source>
</evidence>
<dbReference type="GO" id="GO:0005524">
    <property type="term" value="F:ATP binding"/>
    <property type="evidence" value="ECO:0007669"/>
    <property type="project" value="UniProtKB-UniRule"/>
</dbReference>
<comment type="catalytic activity">
    <reaction evidence="7">
        <text>deamido-NAD(+) + L-glutamine + ATP + H2O = L-glutamate + AMP + diphosphate + NAD(+) + H(+)</text>
        <dbReference type="Rhea" id="RHEA:24384"/>
        <dbReference type="ChEBI" id="CHEBI:15377"/>
        <dbReference type="ChEBI" id="CHEBI:15378"/>
        <dbReference type="ChEBI" id="CHEBI:29985"/>
        <dbReference type="ChEBI" id="CHEBI:30616"/>
        <dbReference type="ChEBI" id="CHEBI:33019"/>
        <dbReference type="ChEBI" id="CHEBI:57540"/>
        <dbReference type="ChEBI" id="CHEBI:58359"/>
        <dbReference type="ChEBI" id="CHEBI:58437"/>
        <dbReference type="ChEBI" id="CHEBI:456215"/>
        <dbReference type="EC" id="6.3.5.1"/>
    </reaction>
</comment>
<comment type="caution">
    <text evidence="10">The sequence shown here is derived from an EMBL/GenBank/DDBJ whole genome shotgun (WGS) entry which is preliminary data.</text>
</comment>
<dbReference type="SUPFAM" id="SSF52402">
    <property type="entry name" value="Adenine nucleotide alpha hydrolases-like"/>
    <property type="match status" value="1"/>
</dbReference>
<evidence type="ECO:0000256" key="5">
    <source>
        <dbReference type="ARBA" id="ARBA00022840"/>
    </source>
</evidence>
<evidence type="ECO:0000256" key="2">
    <source>
        <dbReference type="ARBA" id="ARBA00007145"/>
    </source>
</evidence>
<evidence type="ECO:0000313" key="12">
    <source>
        <dbReference type="Proteomes" id="UP000443070"/>
    </source>
</evidence>
<comment type="similarity">
    <text evidence="2 7">In the C-terminal section; belongs to the NAD synthetase family.</text>
</comment>
<feature type="domain" description="CN hydrolase" evidence="9">
    <location>
        <begin position="3"/>
        <end position="284"/>
    </location>
</feature>
<keyword evidence="5 7" id="KW-0067">ATP-binding</keyword>
<protein>
    <recommendedName>
        <fullName evidence="7">Glutamine-dependent NAD(+) synthetase</fullName>
        <ecNumber evidence="7">6.3.5.1</ecNumber>
    </recommendedName>
    <alternativeName>
        <fullName evidence="7">NAD(+) synthase [glutamine-hydrolyzing]</fullName>
    </alternativeName>
</protein>
<evidence type="ECO:0000256" key="6">
    <source>
        <dbReference type="ARBA" id="ARBA00023027"/>
    </source>
</evidence>
<accession>A0A7X2XFT8</accession>
<dbReference type="Proteomes" id="UP000484547">
    <property type="component" value="Unassembled WGS sequence"/>
</dbReference>
<dbReference type="RefSeq" id="WP_173020358.1">
    <property type="nucleotide sequence ID" value="NZ_DBFCBI010000034.1"/>
</dbReference>
<dbReference type="Gene3D" id="3.60.110.10">
    <property type="entry name" value="Carbon-nitrogen hydrolase"/>
    <property type="match status" value="1"/>
</dbReference>
<dbReference type="InterPro" id="IPR014729">
    <property type="entry name" value="Rossmann-like_a/b/a_fold"/>
</dbReference>
<dbReference type="PANTHER" id="PTHR23090:SF7">
    <property type="entry name" value="NH(3)-DEPENDENT NAD(+) SYNTHETASE"/>
    <property type="match status" value="1"/>
</dbReference>
<dbReference type="PROSITE" id="PS50263">
    <property type="entry name" value="CN_HYDROLASE"/>
    <property type="match status" value="1"/>
</dbReference>
<keyword evidence="4 7" id="KW-0547">Nucleotide-binding</keyword>
<dbReference type="GO" id="GO:0005737">
    <property type="term" value="C:cytoplasm"/>
    <property type="evidence" value="ECO:0007669"/>
    <property type="project" value="InterPro"/>
</dbReference>
<dbReference type="InterPro" id="IPR036526">
    <property type="entry name" value="C-N_Hydrolase_sf"/>
</dbReference>
<dbReference type="InterPro" id="IPR003010">
    <property type="entry name" value="C-N_Hydrolase"/>
</dbReference>